<gene>
    <name evidence="1" type="ORF">E4L95_22465</name>
</gene>
<reference evidence="1 2" key="1">
    <citation type="submission" date="2019-03" db="EMBL/GenBank/DDBJ databases">
        <authorList>
            <person name="Li J."/>
        </authorList>
    </citation>
    <scope>NUCLEOTIDE SEQUENCE [LARGE SCALE GENOMIC DNA]</scope>
    <source>
        <strain evidence="1 2">3058</strain>
    </source>
</reference>
<dbReference type="AlphaFoldDB" id="A0A4Z1BZS9"/>
<comment type="caution">
    <text evidence="1">The sequence shown here is derived from an EMBL/GenBank/DDBJ whole genome shotgun (WGS) entry which is preliminary data.</text>
</comment>
<organism evidence="1 2">
    <name type="scientific">Paracoccus liaowanqingii</name>
    <dbReference type="NCBI Taxonomy" id="2560053"/>
    <lineage>
        <taxon>Bacteria</taxon>
        <taxon>Pseudomonadati</taxon>
        <taxon>Pseudomonadota</taxon>
        <taxon>Alphaproteobacteria</taxon>
        <taxon>Rhodobacterales</taxon>
        <taxon>Paracoccaceae</taxon>
        <taxon>Paracoccus</taxon>
    </lineage>
</organism>
<dbReference type="EMBL" id="SRPG01000485">
    <property type="protein sequence ID" value="TGN37644.1"/>
    <property type="molecule type" value="Genomic_DNA"/>
</dbReference>
<sequence length="72" mass="8060">MRRAFAARGHDVWSCDLLADEDGSNRRVRGDAVQYPSSHANIATPSLVRAANSPLWKFLKLISFHEIPDVLL</sequence>
<evidence type="ECO:0000313" key="1">
    <source>
        <dbReference type="EMBL" id="TGN37644.1"/>
    </source>
</evidence>
<evidence type="ECO:0000313" key="2">
    <source>
        <dbReference type="Proteomes" id="UP000297972"/>
    </source>
</evidence>
<name>A0A4Z1BZS9_9RHOB</name>
<protein>
    <submittedName>
        <fullName evidence="1">Uncharacterized protein</fullName>
    </submittedName>
</protein>
<dbReference type="Proteomes" id="UP000297972">
    <property type="component" value="Unassembled WGS sequence"/>
</dbReference>
<accession>A0A4Z1BZS9</accession>
<dbReference type="OrthoDB" id="9134166at2"/>
<keyword evidence="2" id="KW-1185">Reference proteome</keyword>
<proteinExistence type="predicted"/>